<evidence type="ECO:0000313" key="3">
    <source>
        <dbReference type="Proteomes" id="UP000190867"/>
    </source>
</evidence>
<dbReference type="InterPro" id="IPR014966">
    <property type="entry name" value="FRG-dom"/>
</dbReference>
<proteinExistence type="predicted"/>
<accession>A0A1T0AV20</accession>
<sequence>MCNEIRITNVAKFMEELSKLTSLESLTATRFFRGHSDQNYKLIPSVYREEDLIKNEDKIIKEAFTYCANDFLPHETLFEKLAKLQHYDYATRLLDVSANALVGLYFAVRDFKSTESSKAVDNSKDGEVIVLDIPNKSIKYDDSDTVTILSSLSLRNGDLNLEEIIKNIREQAELDAGVAVIDTFLKNKDMYISNEFPVDYIPELSAINEKPNDLLRKLYDAKLSESFKFHFNKSDEIGKLLHDIRKDKPYFLPIINADDFNQVLCVKAKPNSPRISRQHGAFLLFGINGNKATMATVPTEWINKPNGNRLIIDKDSKAKILQELAILGISSQTLFPELDKQAKPIMEKYRTPKSE</sequence>
<reference evidence="2 3" key="1">
    <citation type="submission" date="2017-02" db="EMBL/GenBank/DDBJ databases">
        <title>Draft genome sequence of Haemophilus paracuniculus CCUG 43573 type strain.</title>
        <authorList>
            <person name="Engstrom-Jakobsson H."/>
            <person name="Salva-Serra F."/>
            <person name="Thorell K."/>
            <person name="Gonzales-Siles L."/>
            <person name="Karlsson R."/>
            <person name="Boulund F."/>
            <person name="Engstrand L."/>
            <person name="Kristiansson E."/>
            <person name="Moore E."/>
        </authorList>
    </citation>
    <scope>NUCLEOTIDE SEQUENCE [LARGE SCALE GENOMIC DNA]</scope>
    <source>
        <strain evidence="2 3">CCUG 43573</strain>
    </source>
</reference>
<dbReference type="EMBL" id="MUYA01000001">
    <property type="protein sequence ID" value="OOS00722.1"/>
    <property type="molecule type" value="Genomic_DNA"/>
</dbReference>
<dbReference type="RefSeq" id="WP_078235542.1">
    <property type="nucleotide sequence ID" value="NZ_MUYA01000001.1"/>
</dbReference>
<dbReference type="OrthoDB" id="9816036at2"/>
<gene>
    <name evidence="2" type="ORF">B0187_00010</name>
</gene>
<comment type="caution">
    <text evidence="2">The sequence shown here is derived from an EMBL/GenBank/DDBJ whole genome shotgun (WGS) entry which is preliminary data.</text>
</comment>
<feature type="domain" description="FRG" evidence="1">
    <location>
        <begin position="26"/>
        <end position="129"/>
    </location>
</feature>
<dbReference type="STRING" id="734.B0187_00010"/>
<protein>
    <recommendedName>
        <fullName evidence="1">FRG domain-containing protein</fullName>
    </recommendedName>
</protein>
<dbReference type="Proteomes" id="UP000190867">
    <property type="component" value="Unassembled WGS sequence"/>
</dbReference>
<dbReference type="SMART" id="SM00901">
    <property type="entry name" value="FRG"/>
    <property type="match status" value="1"/>
</dbReference>
<dbReference type="Pfam" id="PF08867">
    <property type="entry name" value="FRG"/>
    <property type="match status" value="1"/>
</dbReference>
<evidence type="ECO:0000259" key="1">
    <source>
        <dbReference type="SMART" id="SM00901"/>
    </source>
</evidence>
<name>A0A1T0AV20_9PAST</name>
<dbReference type="AlphaFoldDB" id="A0A1T0AV20"/>
<evidence type="ECO:0000313" key="2">
    <source>
        <dbReference type="EMBL" id="OOS00722.1"/>
    </source>
</evidence>
<keyword evidence="3" id="KW-1185">Reference proteome</keyword>
<organism evidence="2 3">
    <name type="scientific">Haemophilus paracuniculus</name>
    <dbReference type="NCBI Taxonomy" id="734"/>
    <lineage>
        <taxon>Bacteria</taxon>
        <taxon>Pseudomonadati</taxon>
        <taxon>Pseudomonadota</taxon>
        <taxon>Gammaproteobacteria</taxon>
        <taxon>Pasteurellales</taxon>
        <taxon>Pasteurellaceae</taxon>
        <taxon>Haemophilus</taxon>
    </lineage>
</organism>